<dbReference type="NCBIfam" id="TIGR01322">
    <property type="entry name" value="scrB_fam"/>
    <property type="match status" value="1"/>
</dbReference>
<name>A0A3G9JK98_9FIRM</name>
<feature type="domain" description="Glycosyl hydrolase family 32 C-terminal" evidence="11">
    <location>
        <begin position="355"/>
        <end position="463"/>
    </location>
</feature>
<accession>A0A3G9JK98</accession>
<keyword evidence="13" id="KW-1185">Reference proteome</keyword>
<dbReference type="SMART" id="SM00640">
    <property type="entry name" value="Glyco_32"/>
    <property type="match status" value="1"/>
</dbReference>
<keyword evidence="9" id="KW-0119">Carbohydrate metabolism</keyword>
<dbReference type="SUPFAM" id="SSF75005">
    <property type="entry name" value="Arabinanase/levansucrase/invertase"/>
    <property type="match status" value="1"/>
</dbReference>
<dbReference type="GO" id="GO:0004564">
    <property type="term" value="F:beta-fructofuranosidase activity"/>
    <property type="evidence" value="ECO:0007669"/>
    <property type="project" value="UniProtKB-EC"/>
</dbReference>
<dbReference type="Proteomes" id="UP000268059">
    <property type="component" value="Chromosome"/>
</dbReference>
<dbReference type="OrthoDB" id="9759709at2"/>
<evidence type="ECO:0000259" key="10">
    <source>
        <dbReference type="Pfam" id="PF00251"/>
    </source>
</evidence>
<comment type="catalytic activity">
    <reaction evidence="8">
        <text>Hydrolysis of terminal non-reducing beta-D-fructofuranoside residues in beta-D-fructofuranosides.</text>
        <dbReference type="EC" id="3.2.1.26"/>
    </reaction>
</comment>
<dbReference type="InParanoid" id="A0A3G9JK98"/>
<reference evidence="12 13" key="1">
    <citation type="submission" date="2018-11" db="EMBL/GenBank/DDBJ databases">
        <title>Novel Erysipelotrichaceae bacterium isolated from small intestine of a swine.</title>
        <authorList>
            <person name="Kim J.S."/>
            <person name="Choe H."/>
            <person name="Lee Y.R."/>
            <person name="Kim K.M."/>
            <person name="Park D.S."/>
        </authorList>
    </citation>
    <scope>NUCLEOTIDE SEQUENCE [LARGE SCALE GENOMIC DNA]</scope>
    <source>
        <strain evidence="12 13">SG0102</strain>
    </source>
</reference>
<dbReference type="Gene3D" id="2.115.10.20">
    <property type="entry name" value="Glycosyl hydrolase domain, family 43"/>
    <property type="match status" value="1"/>
</dbReference>
<dbReference type="KEGG" id="ebm:SG0102_13450"/>
<evidence type="ECO:0000256" key="6">
    <source>
        <dbReference type="ARBA" id="ARBA00023295"/>
    </source>
</evidence>
<dbReference type="GO" id="GO:0005737">
    <property type="term" value="C:cytoplasm"/>
    <property type="evidence" value="ECO:0007669"/>
    <property type="project" value="UniProtKB-SubCell"/>
</dbReference>
<keyword evidence="6 8" id="KW-0326">Glycosidase</keyword>
<evidence type="ECO:0000256" key="7">
    <source>
        <dbReference type="ARBA" id="ARBA00033367"/>
    </source>
</evidence>
<dbReference type="InterPro" id="IPR001362">
    <property type="entry name" value="Glyco_hydro_32"/>
</dbReference>
<comment type="pathway">
    <text evidence="1 9">Glycan biosynthesis; sucrose metabolism.</text>
</comment>
<comment type="subcellular location">
    <subcellularLocation>
        <location evidence="9">Cytoplasm</location>
    </subcellularLocation>
</comment>
<dbReference type="InterPro" id="IPR013320">
    <property type="entry name" value="ConA-like_dom_sf"/>
</dbReference>
<dbReference type="Gene3D" id="2.60.120.560">
    <property type="entry name" value="Exo-inulinase, domain 1"/>
    <property type="match status" value="1"/>
</dbReference>
<dbReference type="Pfam" id="PF08244">
    <property type="entry name" value="Glyco_hydro_32C"/>
    <property type="match status" value="1"/>
</dbReference>
<dbReference type="FunCoup" id="A0A3G9JK98">
    <property type="interactions" value="39"/>
</dbReference>
<evidence type="ECO:0000256" key="2">
    <source>
        <dbReference type="ARBA" id="ARBA00009902"/>
    </source>
</evidence>
<gene>
    <name evidence="12" type="ORF">SG0102_13450</name>
</gene>
<dbReference type="PROSITE" id="PS00609">
    <property type="entry name" value="GLYCOSYL_HYDROL_F32"/>
    <property type="match status" value="1"/>
</dbReference>
<dbReference type="SUPFAM" id="SSF49899">
    <property type="entry name" value="Concanavalin A-like lectins/glucanases"/>
    <property type="match status" value="1"/>
</dbReference>
<evidence type="ECO:0000256" key="5">
    <source>
        <dbReference type="ARBA" id="ARBA00022801"/>
    </source>
</evidence>
<dbReference type="RefSeq" id="WP_125119282.1">
    <property type="nucleotide sequence ID" value="NZ_AP019309.1"/>
</dbReference>
<dbReference type="InterPro" id="IPR018053">
    <property type="entry name" value="Glyco_hydro_32_AS"/>
</dbReference>
<evidence type="ECO:0000256" key="3">
    <source>
        <dbReference type="ARBA" id="ARBA00012758"/>
    </source>
</evidence>
<dbReference type="InterPro" id="IPR006232">
    <property type="entry name" value="Suc6P_hydrolase"/>
</dbReference>
<feature type="domain" description="Glycosyl hydrolase family 32 N-terminal" evidence="10">
    <location>
        <begin position="36"/>
        <end position="341"/>
    </location>
</feature>
<dbReference type="CDD" id="cd18623">
    <property type="entry name" value="GH32_ScrB-like"/>
    <property type="match status" value="1"/>
</dbReference>
<dbReference type="InterPro" id="IPR013189">
    <property type="entry name" value="Glyco_hydro_32_C"/>
</dbReference>
<organism evidence="12 13">
    <name type="scientific">Intestinibaculum porci</name>
    <dbReference type="NCBI Taxonomy" id="2487118"/>
    <lineage>
        <taxon>Bacteria</taxon>
        <taxon>Bacillati</taxon>
        <taxon>Bacillota</taxon>
        <taxon>Erysipelotrichia</taxon>
        <taxon>Erysipelotrichales</taxon>
        <taxon>Erysipelotrichaceae</taxon>
        <taxon>Intestinibaculum</taxon>
    </lineage>
</organism>
<dbReference type="EMBL" id="AP019309">
    <property type="protein sequence ID" value="BBH26411.1"/>
    <property type="molecule type" value="Genomic_DNA"/>
</dbReference>
<dbReference type="InterPro" id="IPR013148">
    <property type="entry name" value="Glyco_hydro_32_N"/>
</dbReference>
<evidence type="ECO:0000256" key="4">
    <source>
        <dbReference type="ARBA" id="ARBA00019623"/>
    </source>
</evidence>
<dbReference type="AlphaFoldDB" id="A0A3G9JK98"/>
<evidence type="ECO:0000259" key="11">
    <source>
        <dbReference type="Pfam" id="PF08244"/>
    </source>
</evidence>
<evidence type="ECO:0000313" key="12">
    <source>
        <dbReference type="EMBL" id="BBH26411.1"/>
    </source>
</evidence>
<dbReference type="GO" id="GO:0005985">
    <property type="term" value="P:sucrose metabolic process"/>
    <property type="evidence" value="ECO:0007669"/>
    <property type="project" value="UniProtKB-UniPathway"/>
</dbReference>
<protein>
    <recommendedName>
        <fullName evidence="4 8">Sucrose-6-phosphate hydrolase</fullName>
        <ecNumber evidence="3 8">3.2.1.26</ecNumber>
    </recommendedName>
    <alternativeName>
        <fullName evidence="7 9">Invertase</fullName>
    </alternativeName>
</protein>
<keyword evidence="9" id="KW-0963">Cytoplasm</keyword>
<evidence type="ECO:0000256" key="1">
    <source>
        <dbReference type="ARBA" id="ARBA00004914"/>
    </source>
</evidence>
<keyword evidence="5 8" id="KW-0378">Hydrolase</keyword>
<comment type="function">
    <text evidence="9">Enables the bacterium to metabolize sucrose as a sole carbon source.</text>
</comment>
<evidence type="ECO:0000256" key="9">
    <source>
        <dbReference type="RuleBase" id="RU365015"/>
    </source>
</evidence>
<dbReference type="UniPathway" id="UPA00238"/>
<sequence>MKQWTKEERYRVLHAPDEIIDLHRQIVKSPYRQHYHIQPITGLLNDPNGFVYHNGYWHLFYQWCPWGAVHGLKYWYEVQSEDLIHWINMGVGIKPDHDFDNKGAYSGSALVTEQSIYLYYTGNHRDENWQRTPYTCLVNMRDDGSLHKYSKPLFGPSPNYTEHQRDPKIIYHKENETYYIMLGAQSRDHHGRIIFYKSKTFNKDYEFAGELKVEGYEDFGDMWECPSIEHIGDVDVLIFCPQHLKLKDRGNSIHHNGYLIGHMDYETLTFHHDGSFHVLDFGFDSYAAECCANIGDDNKAVLIAWMGLPDSSYPTDDEDWSGCLTMPRELTIQNRRLIQKPLKGFEDLRQEALPLATKTLPTACELDLHITGALDMQLCKSDDHDGLTIRYEPVHRTITIDRSHMHKRFNIEQGESRMRQLHQDLNHLRIFIDASSIEIYVNDGEALFTSRIFPTKDEHGLVIKGQVEGQIYALDRAVKDNFQF</sequence>
<evidence type="ECO:0000256" key="8">
    <source>
        <dbReference type="RuleBase" id="RU362110"/>
    </source>
</evidence>
<proteinExistence type="inferred from homology"/>
<comment type="similarity">
    <text evidence="2 8">Belongs to the glycosyl hydrolase 32 family.</text>
</comment>
<dbReference type="EC" id="3.2.1.26" evidence="3 8"/>
<dbReference type="PANTHER" id="PTHR43101">
    <property type="entry name" value="BETA-FRUCTOSIDASE"/>
    <property type="match status" value="1"/>
</dbReference>
<dbReference type="InterPro" id="IPR023296">
    <property type="entry name" value="Glyco_hydro_beta-prop_sf"/>
</dbReference>
<dbReference type="Pfam" id="PF00251">
    <property type="entry name" value="Glyco_hydro_32N"/>
    <property type="match status" value="1"/>
</dbReference>
<dbReference type="InterPro" id="IPR051214">
    <property type="entry name" value="GH32_Enzymes"/>
</dbReference>
<evidence type="ECO:0000313" key="13">
    <source>
        <dbReference type="Proteomes" id="UP000268059"/>
    </source>
</evidence>
<dbReference type="PANTHER" id="PTHR43101:SF1">
    <property type="entry name" value="BETA-FRUCTOSIDASE"/>
    <property type="match status" value="1"/>
</dbReference>